<dbReference type="PRINTS" id="PR00069">
    <property type="entry name" value="ALDKETRDTASE"/>
</dbReference>
<evidence type="ECO:0000313" key="2">
    <source>
        <dbReference type="EMBL" id="KAF2889515.1"/>
    </source>
</evidence>
<keyword evidence="3" id="KW-1185">Reference proteome</keyword>
<evidence type="ECO:0000313" key="3">
    <source>
        <dbReference type="Proteomes" id="UP000801492"/>
    </source>
</evidence>
<dbReference type="PROSITE" id="PS00062">
    <property type="entry name" value="ALDOKETO_REDUCTASE_2"/>
    <property type="match status" value="1"/>
</dbReference>
<comment type="caution">
    <text evidence="2">The sequence shown here is derived from an EMBL/GenBank/DDBJ whole genome shotgun (WGS) entry which is preliminary data.</text>
</comment>
<dbReference type="PROSITE" id="PS00798">
    <property type="entry name" value="ALDOKETO_REDUCTASE_1"/>
    <property type="match status" value="1"/>
</dbReference>
<accession>A0A8K0G2N4</accession>
<dbReference type="PANTHER" id="PTHR11732">
    <property type="entry name" value="ALDO/KETO REDUCTASE"/>
    <property type="match status" value="1"/>
</dbReference>
<dbReference type="OrthoDB" id="416253at2759"/>
<name>A0A8K0G2N4_IGNLU</name>
<dbReference type="InterPro" id="IPR036812">
    <property type="entry name" value="NAD(P)_OxRdtase_dom_sf"/>
</dbReference>
<protein>
    <recommendedName>
        <fullName evidence="1">NADP-dependent oxidoreductase domain-containing protein</fullName>
    </recommendedName>
</protein>
<dbReference type="AlphaFoldDB" id="A0A8K0G2N4"/>
<dbReference type="InterPro" id="IPR020471">
    <property type="entry name" value="AKR"/>
</dbReference>
<sequence length="205" mass="23019">ATDAELEQAIEEALEAGYRHIDTAHVYENEKVIGKVLNRWLTSGKLNRKDLFLVTKLPPNGLTPQGVPKYLKRSLEYLQVDYVDVYLVHTPFGFKDIDGNLHPHTPEGLIDFDPTTDHVAVWKAMEAQVDAGLAKAIGISNFNIKQISRILENARIPPVNLQIELHAYHQQKELVDFCKKHNIAITAYSPLGSPGLGKFMARFGH</sequence>
<evidence type="ECO:0000259" key="1">
    <source>
        <dbReference type="Pfam" id="PF00248"/>
    </source>
</evidence>
<dbReference type="InterPro" id="IPR018170">
    <property type="entry name" value="Aldo/ket_reductase_CS"/>
</dbReference>
<feature type="domain" description="NADP-dependent oxidoreductase" evidence="1">
    <location>
        <begin position="3"/>
        <end position="198"/>
    </location>
</feature>
<feature type="non-terminal residue" evidence="2">
    <location>
        <position position="205"/>
    </location>
</feature>
<dbReference type="EMBL" id="VTPC01065907">
    <property type="protein sequence ID" value="KAF2889515.1"/>
    <property type="molecule type" value="Genomic_DNA"/>
</dbReference>
<dbReference type="Gene3D" id="3.20.20.100">
    <property type="entry name" value="NADP-dependent oxidoreductase domain"/>
    <property type="match status" value="1"/>
</dbReference>
<dbReference type="InterPro" id="IPR023210">
    <property type="entry name" value="NADP_OxRdtase_dom"/>
</dbReference>
<dbReference type="Pfam" id="PF00248">
    <property type="entry name" value="Aldo_ket_red"/>
    <property type="match status" value="1"/>
</dbReference>
<gene>
    <name evidence="2" type="ORF">ILUMI_16658</name>
</gene>
<dbReference type="GO" id="GO:0016491">
    <property type="term" value="F:oxidoreductase activity"/>
    <property type="evidence" value="ECO:0007669"/>
    <property type="project" value="InterPro"/>
</dbReference>
<organism evidence="2 3">
    <name type="scientific">Ignelater luminosus</name>
    <name type="common">Cucubano</name>
    <name type="synonym">Pyrophorus luminosus</name>
    <dbReference type="NCBI Taxonomy" id="2038154"/>
    <lineage>
        <taxon>Eukaryota</taxon>
        <taxon>Metazoa</taxon>
        <taxon>Ecdysozoa</taxon>
        <taxon>Arthropoda</taxon>
        <taxon>Hexapoda</taxon>
        <taxon>Insecta</taxon>
        <taxon>Pterygota</taxon>
        <taxon>Neoptera</taxon>
        <taxon>Endopterygota</taxon>
        <taxon>Coleoptera</taxon>
        <taxon>Polyphaga</taxon>
        <taxon>Elateriformia</taxon>
        <taxon>Elateroidea</taxon>
        <taxon>Elateridae</taxon>
        <taxon>Agrypninae</taxon>
        <taxon>Pyrophorini</taxon>
        <taxon>Ignelater</taxon>
    </lineage>
</organism>
<dbReference type="Proteomes" id="UP000801492">
    <property type="component" value="Unassembled WGS sequence"/>
</dbReference>
<proteinExistence type="predicted"/>
<feature type="non-terminal residue" evidence="2">
    <location>
        <position position="1"/>
    </location>
</feature>
<reference evidence="2" key="1">
    <citation type="submission" date="2019-08" db="EMBL/GenBank/DDBJ databases">
        <title>The genome of the North American firefly Photinus pyralis.</title>
        <authorList>
            <consortium name="Photinus pyralis genome working group"/>
            <person name="Fallon T.R."/>
            <person name="Sander Lower S.E."/>
            <person name="Weng J.-K."/>
        </authorList>
    </citation>
    <scope>NUCLEOTIDE SEQUENCE</scope>
    <source>
        <strain evidence="2">TRF0915ILg1</strain>
        <tissue evidence="2">Whole body</tissue>
    </source>
</reference>
<dbReference type="SUPFAM" id="SSF51430">
    <property type="entry name" value="NAD(P)-linked oxidoreductase"/>
    <property type="match status" value="1"/>
</dbReference>